<sequence length="160" mass="19337">MLIRLCFLSAFVLLPLLAEAQLIARAPKESYGRGIWPFRINRFDDNGRFHGMWKIMGPDEKTMLRKGRFRHGREVGTWRYFYYPSGNLYMVERHKRKLDYIPVKRYYENGSLEKEGQARVEDTKEKIRYFWFGEWKVYDDSGNFSHTEYYVNGNRLLLKE</sequence>
<keyword evidence="1" id="KW-0732">Signal</keyword>
<organism evidence="2 3">
    <name type="scientific">Pontibacter saemangeumensis</name>
    <dbReference type="NCBI Taxonomy" id="1084525"/>
    <lineage>
        <taxon>Bacteria</taxon>
        <taxon>Pseudomonadati</taxon>
        <taxon>Bacteroidota</taxon>
        <taxon>Cytophagia</taxon>
        <taxon>Cytophagales</taxon>
        <taxon>Hymenobacteraceae</taxon>
        <taxon>Pontibacter</taxon>
    </lineage>
</organism>
<dbReference type="EMBL" id="BAABHC010000042">
    <property type="protein sequence ID" value="GAA4445283.1"/>
    <property type="molecule type" value="Genomic_DNA"/>
</dbReference>
<feature type="chain" id="PRO_5045668069" description="MORN repeat variant" evidence="1">
    <location>
        <begin position="21"/>
        <end position="160"/>
    </location>
</feature>
<protein>
    <recommendedName>
        <fullName evidence="4">MORN repeat variant</fullName>
    </recommendedName>
</protein>
<evidence type="ECO:0000256" key="1">
    <source>
        <dbReference type="SAM" id="SignalP"/>
    </source>
</evidence>
<reference evidence="3" key="1">
    <citation type="journal article" date="2019" name="Int. J. Syst. Evol. Microbiol.">
        <title>The Global Catalogue of Microorganisms (GCM) 10K type strain sequencing project: providing services to taxonomists for standard genome sequencing and annotation.</title>
        <authorList>
            <consortium name="The Broad Institute Genomics Platform"/>
            <consortium name="The Broad Institute Genome Sequencing Center for Infectious Disease"/>
            <person name="Wu L."/>
            <person name="Ma J."/>
        </authorList>
    </citation>
    <scope>NUCLEOTIDE SEQUENCE [LARGE SCALE GENOMIC DNA]</scope>
    <source>
        <strain evidence="3">JCM 17926</strain>
    </source>
</reference>
<comment type="caution">
    <text evidence="2">The sequence shown here is derived from an EMBL/GenBank/DDBJ whole genome shotgun (WGS) entry which is preliminary data.</text>
</comment>
<keyword evidence="3" id="KW-1185">Reference proteome</keyword>
<proteinExistence type="predicted"/>
<dbReference type="Proteomes" id="UP001500552">
    <property type="component" value="Unassembled WGS sequence"/>
</dbReference>
<dbReference type="Gene3D" id="3.90.930.1">
    <property type="match status" value="1"/>
</dbReference>
<feature type="signal peptide" evidence="1">
    <location>
        <begin position="1"/>
        <end position="20"/>
    </location>
</feature>
<dbReference type="SUPFAM" id="SSF82185">
    <property type="entry name" value="Histone H3 K4-specific methyltransferase SET7/9 N-terminal domain"/>
    <property type="match status" value="1"/>
</dbReference>
<evidence type="ECO:0008006" key="4">
    <source>
        <dbReference type="Google" id="ProtNLM"/>
    </source>
</evidence>
<gene>
    <name evidence="2" type="ORF">GCM10023188_48220</name>
</gene>
<evidence type="ECO:0000313" key="3">
    <source>
        <dbReference type="Proteomes" id="UP001500552"/>
    </source>
</evidence>
<accession>A0ABP8M693</accession>
<evidence type="ECO:0000313" key="2">
    <source>
        <dbReference type="EMBL" id="GAA4445283.1"/>
    </source>
</evidence>
<name>A0ABP8M693_9BACT</name>
<dbReference type="RefSeq" id="WP_345163566.1">
    <property type="nucleotide sequence ID" value="NZ_BAABHC010000042.1"/>
</dbReference>